<evidence type="ECO:0000313" key="5">
    <source>
        <dbReference type="Proteomes" id="UP000189513"/>
    </source>
</evidence>
<organism evidence="4 5">
    <name type="scientific">Cyberlindnera fabianii</name>
    <name type="common">Yeast</name>
    <name type="synonym">Hansenula fabianii</name>
    <dbReference type="NCBI Taxonomy" id="36022"/>
    <lineage>
        <taxon>Eukaryota</taxon>
        <taxon>Fungi</taxon>
        <taxon>Dikarya</taxon>
        <taxon>Ascomycota</taxon>
        <taxon>Saccharomycotina</taxon>
        <taxon>Saccharomycetes</taxon>
        <taxon>Phaffomycetales</taxon>
        <taxon>Phaffomycetaceae</taxon>
        <taxon>Cyberlindnera</taxon>
    </lineage>
</organism>
<dbReference type="PANTHER" id="PTHR37783">
    <property type="entry name" value="MEMBRANE PROTEIN, PUTATIVE (AFU_ORTHOLOGUE AFUA_1G04315)-RELATED"/>
    <property type="match status" value="1"/>
</dbReference>
<feature type="compositionally biased region" description="Basic and acidic residues" evidence="1">
    <location>
        <begin position="349"/>
        <end position="373"/>
    </location>
</feature>
<proteinExistence type="predicted"/>
<evidence type="ECO:0000256" key="2">
    <source>
        <dbReference type="SAM" id="Phobius"/>
    </source>
</evidence>
<evidence type="ECO:0000259" key="3">
    <source>
        <dbReference type="Pfam" id="PF10615"/>
    </source>
</evidence>
<keyword evidence="2" id="KW-0812">Transmembrane</keyword>
<dbReference type="PANTHER" id="PTHR37783:SF1">
    <property type="entry name" value="MEMBRANE PROTEIN, PUTATIVE (AFU_ORTHOLOGUE AFUA_1G04315)-RELATED"/>
    <property type="match status" value="1"/>
</dbReference>
<feature type="transmembrane region" description="Helical" evidence="2">
    <location>
        <begin position="145"/>
        <end position="168"/>
    </location>
</feature>
<evidence type="ECO:0000256" key="1">
    <source>
        <dbReference type="SAM" id="MobiDB-lite"/>
    </source>
</evidence>
<dbReference type="InterPro" id="IPR019595">
    <property type="entry name" value="DUF2470"/>
</dbReference>
<gene>
    <name evidence="4" type="ORF">BON22_5001</name>
</gene>
<feature type="domain" description="DUF2470" evidence="3">
    <location>
        <begin position="5"/>
        <end position="83"/>
    </location>
</feature>
<keyword evidence="2" id="KW-0472">Membrane</keyword>
<dbReference type="STRING" id="36022.A0A1V2KZZ4"/>
<dbReference type="InterPro" id="IPR037119">
    <property type="entry name" value="Haem_oxidase_HugZ-like_sf"/>
</dbReference>
<accession>A0A1V2KZZ4</accession>
<dbReference type="Gene3D" id="3.20.180.10">
    <property type="entry name" value="PNP-oxidase-like"/>
    <property type="match status" value="1"/>
</dbReference>
<feature type="transmembrane region" description="Helical" evidence="2">
    <location>
        <begin position="107"/>
        <end position="125"/>
    </location>
</feature>
<feature type="region of interest" description="Disordered" evidence="1">
    <location>
        <begin position="211"/>
        <end position="267"/>
    </location>
</feature>
<feature type="region of interest" description="Disordered" evidence="1">
    <location>
        <begin position="349"/>
        <end position="410"/>
    </location>
</feature>
<dbReference type="Pfam" id="PF10615">
    <property type="entry name" value="DUF2470"/>
    <property type="match status" value="1"/>
</dbReference>
<sequence>MAEVRILSHMNKDHRVSIEDYLVVYGAVKLDSKVHNIKMTHIELTHMTITFEHGDLEFPVEKLIPFEPAMEDLKEARTRLVEMAKFAAEKRGFDAHQITDFKKLSTGSWFFLAFIYLPFWCYLWPSLLQNSTVLSVLSQSQVDWLLTNSLNITYLTLGLHAIECYLFMKKNLEYYRVPIDNQIEWYIDCLFEGYPSVKRFKQHNPSYPMAVRQSKTAKRSAKQNGVRSIESEVFRDSEARNRLSITSNQQEKSKVRKPNKAAVKKEQAKIRLYGKKKAPRVYDEKELDLPVLNRAIMPGVKRPRGKKGKKFVQEDPEDHTQYDRIISEIIIKDEKKRSAQKLEDLRELKRKEMEKKEAEKTNKLEDKKQEIKNKATKARTERRKRAQLLKKTSTEEQEESKPKKKSVSFA</sequence>
<dbReference type="VEuPathDB" id="FungiDB:BON22_5001"/>
<dbReference type="AlphaFoldDB" id="A0A1V2KZZ4"/>
<evidence type="ECO:0000313" key="4">
    <source>
        <dbReference type="EMBL" id="ONH65080.1"/>
    </source>
</evidence>
<reference evidence="5" key="1">
    <citation type="journal article" date="2017" name="Genome Announc.">
        <title>Genome sequences of Cyberlindnera fabianii 65, Pichia kudriavzevii 129, and Saccharomyces cerevisiae 131 isolated from fermented masau fruits in Zimbabwe.</title>
        <authorList>
            <person name="van Rijswijck I.M.H."/>
            <person name="Derks M.F.L."/>
            <person name="Abee T."/>
            <person name="de Ridder D."/>
            <person name="Smid E.J."/>
        </authorList>
    </citation>
    <scope>NUCLEOTIDE SEQUENCE [LARGE SCALE GENOMIC DNA]</scope>
    <source>
        <strain evidence="5">65</strain>
    </source>
</reference>
<feature type="compositionally biased region" description="Basic residues" evidence="1">
    <location>
        <begin position="374"/>
        <end position="388"/>
    </location>
</feature>
<dbReference type="Proteomes" id="UP000189513">
    <property type="component" value="Unassembled WGS sequence"/>
</dbReference>
<feature type="compositionally biased region" description="Basic and acidic residues" evidence="1">
    <location>
        <begin position="229"/>
        <end position="241"/>
    </location>
</feature>
<keyword evidence="5" id="KW-1185">Reference proteome</keyword>
<dbReference type="EMBL" id="MPUK01000013">
    <property type="protein sequence ID" value="ONH65080.1"/>
    <property type="molecule type" value="Genomic_DNA"/>
</dbReference>
<comment type="caution">
    <text evidence="4">The sequence shown here is derived from an EMBL/GenBank/DDBJ whole genome shotgun (WGS) entry which is preliminary data.</text>
</comment>
<protein>
    <recommendedName>
        <fullName evidence="3">DUF2470 domain-containing protein</fullName>
    </recommendedName>
</protein>
<name>A0A1V2KZZ4_CYBFA</name>
<keyword evidence="2" id="KW-1133">Transmembrane helix</keyword>